<gene>
    <name evidence="1" type="ORF">BV25DRAFT_1818503</name>
</gene>
<comment type="caution">
    <text evidence="1">The sequence shown here is derived from an EMBL/GenBank/DDBJ whole genome shotgun (WGS) entry which is preliminary data.</text>
</comment>
<evidence type="ECO:0000313" key="2">
    <source>
        <dbReference type="Proteomes" id="UP000814140"/>
    </source>
</evidence>
<organism evidence="1 2">
    <name type="scientific">Artomyces pyxidatus</name>
    <dbReference type="NCBI Taxonomy" id="48021"/>
    <lineage>
        <taxon>Eukaryota</taxon>
        <taxon>Fungi</taxon>
        <taxon>Dikarya</taxon>
        <taxon>Basidiomycota</taxon>
        <taxon>Agaricomycotina</taxon>
        <taxon>Agaricomycetes</taxon>
        <taxon>Russulales</taxon>
        <taxon>Auriscalpiaceae</taxon>
        <taxon>Artomyces</taxon>
    </lineage>
</organism>
<dbReference type="Proteomes" id="UP000814140">
    <property type="component" value="Unassembled WGS sequence"/>
</dbReference>
<proteinExistence type="predicted"/>
<keyword evidence="2" id="KW-1185">Reference proteome</keyword>
<protein>
    <submittedName>
        <fullName evidence="1">Uncharacterized protein</fullName>
    </submittedName>
</protein>
<reference evidence="1" key="1">
    <citation type="submission" date="2021-03" db="EMBL/GenBank/DDBJ databases">
        <authorList>
            <consortium name="DOE Joint Genome Institute"/>
            <person name="Ahrendt S."/>
            <person name="Looney B.P."/>
            <person name="Miyauchi S."/>
            <person name="Morin E."/>
            <person name="Drula E."/>
            <person name="Courty P.E."/>
            <person name="Chicoki N."/>
            <person name="Fauchery L."/>
            <person name="Kohler A."/>
            <person name="Kuo A."/>
            <person name="Labutti K."/>
            <person name="Pangilinan J."/>
            <person name="Lipzen A."/>
            <person name="Riley R."/>
            <person name="Andreopoulos W."/>
            <person name="He G."/>
            <person name="Johnson J."/>
            <person name="Barry K.W."/>
            <person name="Grigoriev I.V."/>
            <person name="Nagy L."/>
            <person name="Hibbett D."/>
            <person name="Henrissat B."/>
            <person name="Matheny P.B."/>
            <person name="Labbe J."/>
            <person name="Martin F."/>
        </authorList>
    </citation>
    <scope>NUCLEOTIDE SEQUENCE</scope>
    <source>
        <strain evidence="1">HHB10654</strain>
    </source>
</reference>
<reference evidence="1" key="2">
    <citation type="journal article" date="2022" name="New Phytol.">
        <title>Evolutionary transition to the ectomycorrhizal habit in the genomes of a hyperdiverse lineage of mushroom-forming fungi.</title>
        <authorList>
            <person name="Looney B."/>
            <person name="Miyauchi S."/>
            <person name="Morin E."/>
            <person name="Drula E."/>
            <person name="Courty P.E."/>
            <person name="Kohler A."/>
            <person name="Kuo A."/>
            <person name="LaButti K."/>
            <person name="Pangilinan J."/>
            <person name="Lipzen A."/>
            <person name="Riley R."/>
            <person name="Andreopoulos W."/>
            <person name="He G."/>
            <person name="Johnson J."/>
            <person name="Nolan M."/>
            <person name="Tritt A."/>
            <person name="Barry K.W."/>
            <person name="Grigoriev I.V."/>
            <person name="Nagy L.G."/>
            <person name="Hibbett D."/>
            <person name="Henrissat B."/>
            <person name="Matheny P.B."/>
            <person name="Labbe J."/>
            <person name="Martin F.M."/>
        </authorList>
    </citation>
    <scope>NUCLEOTIDE SEQUENCE</scope>
    <source>
        <strain evidence="1">HHB10654</strain>
    </source>
</reference>
<sequence length="52" mass="5883">MDPRCPKPEDDFHASHTPESPSGTGEEIHADSLALQHVRFRRRPTRSVSRST</sequence>
<evidence type="ECO:0000313" key="1">
    <source>
        <dbReference type="EMBL" id="KAI0068132.1"/>
    </source>
</evidence>
<name>A0ACB8TI75_9AGAM</name>
<accession>A0ACB8TI75</accession>
<dbReference type="EMBL" id="MU277188">
    <property type="protein sequence ID" value="KAI0068132.1"/>
    <property type="molecule type" value="Genomic_DNA"/>
</dbReference>